<dbReference type="PANTHER" id="PTHR43142">
    <property type="entry name" value="CARBOXYLIC ESTER HYDROLASE"/>
    <property type="match status" value="1"/>
</dbReference>
<keyword evidence="3 6" id="KW-0378">Hydrolase</keyword>
<keyword evidence="2" id="KW-0719">Serine esterase</keyword>
<dbReference type="Pfam" id="PF00135">
    <property type="entry name" value="COesterase"/>
    <property type="match status" value="1"/>
</dbReference>
<evidence type="ECO:0000256" key="5">
    <source>
        <dbReference type="ARBA" id="ARBA00023180"/>
    </source>
</evidence>
<dbReference type="Gene3D" id="3.40.50.1820">
    <property type="entry name" value="alpha/beta hydrolase"/>
    <property type="match status" value="1"/>
</dbReference>
<evidence type="ECO:0000313" key="9">
    <source>
        <dbReference type="Proteomes" id="UP000719412"/>
    </source>
</evidence>
<dbReference type="InterPro" id="IPR029058">
    <property type="entry name" value="AB_hydrolase_fold"/>
</dbReference>
<evidence type="ECO:0000259" key="7">
    <source>
        <dbReference type="Pfam" id="PF00135"/>
    </source>
</evidence>
<keyword evidence="9" id="KW-1185">Reference proteome</keyword>
<dbReference type="PROSITE" id="PS00122">
    <property type="entry name" value="CARBOXYLESTERASE_B_1"/>
    <property type="match status" value="1"/>
</dbReference>
<reference evidence="8" key="2">
    <citation type="submission" date="2021-08" db="EMBL/GenBank/DDBJ databases">
        <authorList>
            <person name="Eriksson T."/>
        </authorList>
    </citation>
    <scope>NUCLEOTIDE SEQUENCE</scope>
    <source>
        <strain evidence="8">Stoneville</strain>
        <tissue evidence="8">Whole head</tissue>
    </source>
</reference>
<comment type="caution">
    <text evidence="8">The sequence shown here is derived from an EMBL/GenBank/DDBJ whole genome shotgun (WGS) entry which is preliminary data.</text>
</comment>
<accession>A0A8J6HNY5</accession>
<sequence length="532" mass="59989">MNLPEVIIHQGKLHGSIATDYGGNKYFKFQGIPYAKPPLGELRFKAPVPPEKWSGILAATKEGSPSFGRHPFKRNVLIGSENCLYLNVYTKNLHNESRAFHPVMFWIHGGMFVFGSGSAEMYGPDFLITEDVVVVTINYRLGLLGFLSLDNPTLGVPGNAGLKDIVMALKWVQKNIRQFGGDPNNVTIFGQSSGAAAVHLLTLSPMSRGLFHKAIGQSGSALNPWALGTRGVKQLAAVMNLKGESEETVFERLMGLSGEEILKIQENIYDIPFPHLHRQFGFVIEDSNEEAFLVEHPLDLMIAQKNYPVPFMTGFVTAETLHFTFFRDGELDIFEEMVPWNFGYQKETEECKAVALKIKKFYLGDEEASKKNVLKVDQALADCGFIYGIYVTAINKADVSEPPVYFYRISVETKLNYLKEFFGINLPGCLHSDDIGYLFKGFTTPKIMKNSCEDMAMRRIVRMWTNFAKYGNPTPQEDDELLGVLWKPTTKEEINVLDIGKKLVLTKNFQIDKMKFWDKLFYDSPGGRKYTQ</sequence>
<gene>
    <name evidence="8" type="ORF">GEV33_005070</name>
</gene>
<dbReference type="Proteomes" id="UP000719412">
    <property type="component" value="Unassembled WGS sequence"/>
</dbReference>
<dbReference type="EC" id="3.1.1.-" evidence="6"/>
<dbReference type="PANTHER" id="PTHR43142:SF1">
    <property type="entry name" value="CARBOXYLIC ESTER HYDROLASE"/>
    <property type="match status" value="1"/>
</dbReference>
<dbReference type="GO" id="GO:0052689">
    <property type="term" value="F:carboxylic ester hydrolase activity"/>
    <property type="evidence" value="ECO:0007669"/>
    <property type="project" value="UniProtKB-KW"/>
</dbReference>
<evidence type="ECO:0000256" key="6">
    <source>
        <dbReference type="RuleBase" id="RU361235"/>
    </source>
</evidence>
<evidence type="ECO:0000256" key="1">
    <source>
        <dbReference type="ARBA" id="ARBA00005964"/>
    </source>
</evidence>
<dbReference type="EMBL" id="JABDTM020018949">
    <property type="protein sequence ID" value="KAH0817722.1"/>
    <property type="molecule type" value="Genomic_DNA"/>
</dbReference>
<evidence type="ECO:0000313" key="8">
    <source>
        <dbReference type="EMBL" id="KAH0817722.1"/>
    </source>
</evidence>
<proteinExistence type="inferred from homology"/>
<evidence type="ECO:0000256" key="3">
    <source>
        <dbReference type="ARBA" id="ARBA00022801"/>
    </source>
</evidence>
<dbReference type="InterPro" id="IPR019826">
    <property type="entry name" value="Carboxylesterase_B_AS"/>
</dbReference>
<evidence type="ECO:0000256" key="4">
    <source>
        <dbReference type="ARBA" id="ARBA00023157"/>
    </source>
</evidence>
<comment type="similarity">
    <text evidence="1 6">Belongs to the type-B carboxylesterase/lipase family.</text>
</comment>
<dbReference type="SUPFAM" id="SSF53474">
    <property type="entry name" value="alpha/beta-Hydrolases"/>
    <property type="match status" value="1"/>
</dbReference>
<name>A0A8J6HNY5_TENMO</name>
<organism evidence="8 9">
    <name type="scientific">Tenebrio molitor</name>
    <name type="common">Yellow mealworm beetle</name>
    <dbReference type="NCBI Taxonomy" id="7067"/>
    <lineage>
        <taxon>Eukaryota</taxon>
        <taxon>Metazoa</taxon>
        <taxon>Ecdysozoa</taxon>
        <taxon>Arthropoda</taxon>
        <taxon>Hexapoda</taxon>
        <taxon>Insecta</taxon>
        <taxon>Pterygota</taxon>
        <taxon>Neoptera</taxon>
        <taxon>Endopterygota</taxon>
        <taxon>Coleoptera</taxon>
        <taxon>Polyphaga</taxon>
        <taxon>Cucujiformia</taxon>
        <taxon>Tenebrionidae</taxon>
        <taxon>Tenebrio</taxon>
    </lineage>
</organism>
<dbReference type="AlphaFoldDB" id="A0A8J6HNY5"/>
<dbReference type="InterPro" id="IPR002018">
    <property type="entry name" value="CarbesteraseB"/>
</dbReference>
<feature type="domain" description="Carboxylesterase type B" evidence="7">
    <location>
        <begin position="4"/>
        <end position="517"/>
    </location>
</feature>
<protein>
    <recommendedName>
        <fullName evidence="6">Carboxylic ester hydrolase</fullName>
        <ecNumber evidence="6">3.1.1.-</ecNumber>
    </recommendedName>
</protein>
<keyword evidence="5" id="KW-0325">Glycoprotein</keyword>
<keyword evidence="4" id="KW-1015">Disulfide bond</keyword>
<reference evidence="8" key="1">
    <citation type="journal article" date="2020" name="J Insects Food Feed">
        <title>The yellow mealworm (Tenebrio molitor) genome: a resource for the emerging insects as food and feed industry.</title>
        <authorList>
            <person name="Eriksson T."/>
            <person name="Andere A."/>
            <person name="Kelstrup H."/>
            <person name="Emery V."/>
            <person name="Picard C."/>
        </authorList>
    </citation>
    <scope>NUCLEOTIDE SEQUENCE</scope>
    <source>
        <strain evidence="8">Stoneville</strain>
        <tissue evidence="8">Whole head</tissue>
    </source>
</reference>
<evidence type="ECO:0000256" key="2">
    <source>
        <dbReference type="ARBA" id="ARBA00022487"/>
    </source>
</evidence>